<name>A0A1B7K077_9GAMM</name>
<reference evidence="1 2" key="1">
    <citation type="submission" date="2016-04" db="EMBL/GenBank/DDBJ databases">
        <title>ATOL: Assembling a taxonomically balanced genome-scale reconstruction of the evolutionary history of the Enterobacteriaceae.</title>
        <authorList>
            <person name="Plunkett G.III."/>
            <person name="Neeno-Eckwall E.C."/>
            <person name="Glasner J.D."/>
            <person name="Perna N.T."/>
        </authorList>
    </citation>
    <scope>NUCLEOTIDE SEQUENCE [LARGE SCALE GENOMIC DNA]</scope>
    <source>
        <strain evidence="1 2">ATCC 35613</strain>
    </source>
</reference>
<organism evidence="1 2">
    <name type="scientific">Providencia heimbachae ATCC 35613</name>
    <dbReference type="NCBI Taxonomy" id="1354272"/>
    <lineage>
        <taxon>Bacteria</taxon>
        <taxon>Pseudomonadati</taxon>
        <taxon>Pseudomonadota</taxon>
        <taxon>Gammaproteobacteria</taxon>
        <taxon>Enterobacterales</taxon>
        <taxon>Morganellaceae</taxon>
        <taxon>Providencia</taxon>
    </lineage>
</organism>
<dbReference type="Proteomes" id="UP000078224">
    <property type="component" value="Unassembled WGS sequence"/>
</dbReference>
<proteinExistence type="predicted"/>
<sequence length="79" mass="8950">MYRLNVINAVRKEIKKLPSGLQAAMLDGLEELAQYGVALKEPSVRDLGRHGLKELRINSQEGIARSLFFSKKANKYTLY</sequence>
<dbReference type="AlphaFoldDB" id="A0A1B7K077"/>
<dbReference type="EMBL" id="LXEW01000015">
    <property type="protein sequence ID" value="OAT53546.1"/>
    <property type="molecule type" value="Genomic_DNA"/>
</dbReference>
<gene>
    <name evidence="1" type="ORF">M998_0795</name>
</gene>
<comment type="caution">
    <text evidence="1">The sequence shown here is derived from an EMBL/GenBank/DDBJ whole genome shotgun (WGS) entry which is preliminary data.</text>
</comment>
<evidence type="ECO:0008006" key="3">
    <source>
        <dbReference type="Google" id="ProtNLM"/>
    </source>
</evidence>
<protein>
    <recommendedName>
        <fullName evidence="3">Type II toxin-antitoxin system RelE/ParE family toxin</fullName>
    </recommendedName>
</protein>
<evidence type="ECO:0000313" key="2">
    <source>
        <dbReference type="Proteomes" id="UP000078224"/>
    </source>
</evidence>
<dbReference type="Pfam" id="PF05973">
    <property type="entry name" value="Gp49"/>
    <property type="match status" value="1"/>
</dbReference>
<dbReference type="InterPro" id="IPR009241">
    <property type="entry name" value="HigB-like"/>
</dbReference>
<dbReference type="PATRIC" id="fig|1354272.4.peg.819"/>
<evidence type="ECO:0000313" key="1">
    <source>
        <dbReference type="EMBL" id="OAT53546.1"/>
    </source>
</evidence>
<keyword evidence="2" id="KW-1185">Reference proteome</keyword>
<accession>A0A1B7K077</accession>